<reference evidence="1 2" key="3">
    <citation type="journal article" date="2022" name="Microbiol. Spectr.">
        <title>Folding features and dynamics of 3D genome architecture in plant fungal pathogens.</title>
        <authorList>
            <person name="Xia C."/>
        </authorList>
    </citation>
    <scope>NUCLEOTIDE SEQUENCE [LARGE SCALE GENOMIC DNA]</scope>
    <source>
        <strain evidence="1 2">93-210</strain>
    </source>
</reference>
<sequence>MHWLGSVFDMANRTDFDSSCGLSASSDVEHRSIACPSKKYPCSYKPGLFDIDYVDSILPEDRAADWEYFSYPPVLRALVTRAELLPLPKSPLVNYPIGTQSSLAHQNPPVPDADSLTVAPNRHHLNRRTLPNLSLTSMANLRRLAPPIPAIF</sequence>
<accession>A0ACC0DZ27</accession>
<reference evidence="2" key="2">
    <citation type="journal article" date="2018" name="Mol. Plant Microbe Interact.">
        <title>Genome sequence resources for the wheat stripe rust pathogen (Puccinia striiformis f. sp. tritici) and the barley stripe rust pathogen (Puccinia striiformis f. sp. hordei).</title>
        <authorList>
            <person name="Xia C."/>
            <person name="Wang M."/>
            <person name="Yin C."/>
            <person name="Cornejo O.E."/>
            <person name="Hulbert S.H."/>
            <person name="Chen X."/>
        </authorList>
    </citation>
    <scope>NUCLEOTIDE SEQUENCE [LARGE SCALE GENOMIC DNA]</scope>
    <source>
        <strain evidence="2">93-210</strain>
    </source>
</reference>
<gene>
    <name evidence="1" type="ORF">MJO28_012012</name>
</gene>
<reference evidence="2" key="1">
    <citation type="journal article" date="2018" name="BMC Genomics">
        <title>Genomic insights into host adaptation between the wheat stripe rust pathogen (Puccinia striiformis f. sp. tritici) and the barley stripe rust pathogen (Puccinia striiformis f. sp. hordei).</title>
        <authorList>
            <person name="Xia C."/>
            <person name="Wang M."/>
            <person name="Yin C."/>
            <person name="Cornejo O.E."/>
            <person name="Hulbert S.H."/>
            <person name="Chen X."/>
        </authorList>
    </citation>
    <scope>NUCLEOTIDE SEQUENCE [LARGE SCALE GENOMIC DNA]</scope>
    <source>
        <strain evidence="2">93-210</strain>
    </source>
</reference>
<dbReference type="EMBL" id="CM045876">
    <property type="protein sequence ID" value="KAI7941985.1"/>
    <property type="molecule type" value="Genomic_DNA"/>
</dbReference>
<comment type="caution">
    <text evidence="1">The sequence shown here is derived from an EMBL/GenBank/DDBJ whole genome shotgun (WGS) entry which is preliminary data.</text>
</comment>
<evidence type="ECO:0000313" key="1">
    <source>
        <dbReference type="EMBL" id="KAI7941985.1"/>
    </source>
</evidence>
<organism evidence="1 2">
    <name type="scientific">Puccinia striiformis f. sp. tritici</name>
    <dbReference type="NCBI Taxonomy" id="168172"/>
    <lineage>
        <taxon>Eukaryota</taxon>
        <taxon>Fungi</taxon>
        <taxon>Dikarya</taxon>
        <taxon>Basidiomycota</taxon>
        <taxon>Pucciniomycotina</taxon>
        <taxon>Pucciniomycetes</taxon>
        <taxon>Pucciniales</taxon>
        <taxon>Pucciniaceae</taxon>
        <taxon>Puccinia</taxon>
    </lineage>
</organism>
<protein>
    <submittedName>
        <fullName evidence="1">Uncharacterized protein</fullName>
    </submittedName>
</protein>
<proteinExistence type="predicted"/>
<name>A0ACC0DZ27_9BASI</name>
<keyword evidence="2" id="KW-1185">Reference proteome</keyword>
<dbReference type="Proteomes" id="UP001060170">
    <property type="component" value="Chromosome 12"/>
</dbReference>
<evidence type="ECO:0000313" key="2">
    <source>
        <dbReference type="Proteomes" id="UP001060170"/>
    </source>
</evidence>